<evidence type="ECO:0000256" key="9">
    <source>
        <dbReference type="RuleBase" id="RU004020"/>
    </source>
</evidence>
<comment type="subcellular location">
    <subcellularLocation>
        <location evidence="1">Nucleus</location>
    </subcellularLocation>
</comment>
<feature type="domain" description="HSF-type DNA-binding" evidence="11">
    <location>
        <begin position="10"/>
        <end position="113"/>
    </location>
</feature>
<evidence type="ECO:0000256" key="2">
    <source>
        <dbReference type="ARBA" id="ARBA00006403"/>
    </source>
</evidence>
<dbReference type="Pfam" id="PF00447">
    <property type="entry name" value="HSF_DNA-bind"/>
    <property type="match status" value="1"/>
</dbReference>
<feature type="region of interest" description="Disordered" evidence="10">
    <location>
        <begin position="208"/>
        <end position="237"/>
    </location>
</feature>
<keyword evidence="13" id="KW-1185">Reference proteome</keyword>
<dbReference type="PANTHER" id="PTHR10015:SF427">
    <property type="entry name" value="HEAT SHOCK FACTOR PROTEIN"/>
    <property type="match status" value="1"/>
</dbReference>
<keyword evidence="6" id="KW-0010">Activator</keyword>
<dbReference type="AlphaFoldDB" id="A0AAW0ZLK4"/>
<keyword evidence="5" id="KW-0238">DNA-binding</keyword>
<accession>A0AAW0ZLK4</accession>
<gene>
    <name evidence="12" type="ORF">QLX08_008233</name>
</gene>
<dbReference type="EMBL" id="JAWNGG020000174">
    <property type="protein sequence ID" value="KAK9298446.1"/>
    <property type="molecule type" value="Genomic_DNA"/>
</dbReference>
<dbReference type="InterPro" id="IPR036388">
    <property type="entry name" value="WH-like_DNA-bd_sf"/>
</dbReference>
<evidence type="ECO:0000256" key="1">
    <source>
        <dbReference type="ARBA" id="ARBA00004123"/>
    </source>
</evidence>
<evidence type="ECO:0000256" key="6">
    <source>
        <dbReference type="ARBA" id="ARBA00023159"/>
    </source>
</evidence>
<name>A0AAW0ZLK4_9HYME</name>
<dbReference type="GO" id="GO:0043565">
    <property type="term" value="F:sequence-specific DNA binding"/>
    <property type="evidence" value="ECO:0007669"/>
    <property type="project" value="InterPro"/>
</dbReference>
<keyword evidence="3" id="KW-0805">Transcription regulation</keyword>
<dbReference type="GO" id="GO:0005634">
    <property type="term" value="C:nucleus"/>
    <property type="evidence" value="ECO:0007669"/>
    <property type="project" value="UniProtKB-SubCell"/>
</dbReference>
<dbReference type="SMART" id="SM00415">
    <property type="entry name" value="HSF"/>
    <property type="match status" value="1"/>
</dbReference>
<dbReference type="GO" id="GO:0003700">
    <property type="term" value="F:DNA-binding transcription factor activity"/>
    <property type="evidence" value="ECO:0007669"/>
    <property type="project" value="InterPro"/>
</dbReference>
<dbReference type="Pfam" id="PF06546">
    <property type="entry name" value="Vert_HS_TF"/>
    <property type="match status" value="1"/>
</dbReference>
<keyword evidence="4" id="KW-0346">Stress response</keyword>
<evidence type="ECO:0000256" key="7">
    <source>
        <dbReference type="ARBA" id="ARBA00023163"/>
    </source>
</evidence>
<proteinExistence type="inferred from homology"/>
<dbReference type="Gene3D" id="1.10.10.10">
    <property type="entry name" value="Winged helix-like DNA-binding domain superfamily/Winged helix DNA-binding domain"/>
    <property type="match status" value="1"/>
</dbReference>
<protein>
    <recommendedName>
        <fullName evidence="11">HSF-type DNA-binding domain-containing protein</fullName>
    </recommendedName>
</protein>
<organism evidence="12 13">
    <name type="scientific">Tetragonisca angustula</name>
    <dbReference type="NCBI Taxonomy" id="166442"/>
    <lineage>
        <taxon>Eukaryota</taxon>
        <taxon>Metazoa</taxon>
        <taxon>Ecdysozoa</taxon>
        <taxon>Arthropoda</taxon>
        <taxon>Hexapoda</taxon>
        <taxon>Insecta</taxon>
        <taxon>Pterygota</taxon>
        <taxon>Neoptera</taxon>
        <taxon>Endopterygota</taxon>
        <taxon>Hymenoptera</taxon>
        <taxon>Apocrita</taxon>
        <taxon>Aculeata</taxon>
        <taxon>Apoidea</taxon>
        <taxon>Anthophila</taxon>
        <taxon>Apidae</taxon>
        <taxon>Tetragonisca</taxon>
    </lineage>
</organism>
<evidence type="ECO:0000256" key="4">
    <source>
        <dbReference type="ARBA" id="ARBA00023016"/>
    </source>
</evidence>
<reference evidence="12 13" key="1">
    <citation type="submission" date="2024-05" db="EMBL/GenBank/DDBJ databases">
        <title>The nuclear and mitochondrial genome assemblies of Tetragonisca angustula (Apidae: Meliponini), a tiny yet remarkable pollinator in the Neotropics.</title>
        <authorList>
            <person name="Ferrari R."/>
            <person name="Ricardo P.C."/>
            <person name="Dias F.C."/>
            <person name="Araujo N.S."/>
            <person name="Soares D.O."/>
            <person name="Zhou Q.-S."/>
            <person name="Zhu C.-D."/>
            <person name="Coutinho L."/>
            <person name="Airas M.C."/>
            <person name="Batista T.M."/>
        </authorList>
    </citation>
    <scope>NUCLEOTIDE SEQUENCE [LARGE SCALE GENOMIC DNA]</scope>
    <source>
        <strain evidence="12">ASF017062</strain>
        <tissue evidence="12">Abdomen</tissue>
    </source>
</reference>
<dbReference type="InterPro" id="IPR010542">
    <property type="entry name" value="Vert_HSTF_C"/>
</dbReference>
<feature type="region of interest" description="Disordered" evidence="10">
    <location>
        <begin position="427"/>
        <end position="489"/>
    </location>
</feature>
<sequence>MHTIPELGTSVPAFLAKLWKLVEDPETDDLICWSPNGRSFFIRNQAQFARELLPHYYKHNNMASFVRQLNMYGFHKKVSVELGGLKCDRDEMEFAHQFFCKGHPYLVEHIKRKIASSKGQDPALTPIKPELMNKMLTEVRSMRGRQEHLDSRLGAMKRENEALWRELAMLRQKHLKQQQIVNKLIHFLVTLVQPSRSGGLSVKRRYPLMIDDSNRQRKQSKLPKSQTSPAGPVIHELDASEPDLDSEYIVAEMLEGHPNPAIESPEHNNTSIIEDNNMESVHLVDDSVQLQDDMQLINPQEIDVKKKRGCKGKKKRKNKVPVKILIPSTENGEEPREETHLLEMPLEDSSVIALLGNKPVSKPVPVATVRSSKLAAMAANMNKTTDVEHELDLETATDMDEDVQENDPTLVKLEDILIVPEMINEDVEDTENVEFNENSGNSETNEDDVMLSQLNKADNSNAEQDNKKNSSTNSAEKHSEQDKVNCNGAGTSNSKHLSLSCVIPSGVSDASYRLGSMEEVDNHLETMQTELDNLREILRGEGYSIDANTLLGVSIDANTLLGLFGADDPMSFGLPVNPELNPHSEKEEDDHVNVTENINGTGGGELMAYNPTPNFLDFDDDIFLEATSPVTSTADDTATINFYNSDPLDLEDNKVSLLNSLTNDVNTSS</sequence>
<dbReference type="SUPFAM" id="SSF46785">
    <property type="entry name" value="Winged helix' DNA-binding domain"/>
    <property type="match status" value="1"/>
</dbReference>
<evidence type="ECO:0000256" key="8">
    <source>
        <dbReference type="ARBA" id="ARBA00023242"/>
    </source>
</evidence>
<dbReference type="FunFam" id="1.10.10.10:FF:000027">
    <property type="entry name" value="Heat shock transcription factor 1"/>
    <property type="match status" value="1"/>
</dbReference>
<dbReference type="InterPro" id="IPR000232">
    <property type="entry name" value="HSF_DNA-bd"/>
</dbReference>
<keyword evidence="7" id="KW-0804">Transcription</keyword>
<comment type="caution">
    <text evidence="12">The sequence shown here is derived from an EMBL/GenBank/DDBJ whole genome shotgun (WGS) entry which is preliminary data.</text>
</comment>
<evidence type="ECO:0000256" key="5">
    <source>
        <dbReference type="ARBA" id="ARBA00023125"/>
    </source>
</evidence>
<keyword evidence="8" id="KW-0539">Nucleus</keyword>
<dbReference type="InterPro" id="IPR036390">
    <property type="entry name" value="WH_DNA-bd_sf"/>
</dbReference>
<evidence type="ECO:0000313" key="12">
    <source>
        <dbReference type="EMBL" id="KAK9298446.1"/>
    </source>
</evidence>
<feature type="compositionally biased region" description="Polar residues" evidence="10">
    <location>
        <begin position="452"/>
        <end position="474"/>
    </location>
</feature>
<evidence type="ECO:0000256" key="10">
    <source>
        <dbReference type="SAM" id="MobiDB-lite"/>
    </source>
</evidence>
<evidence type="ECO:0000259" key="11">
    <source>
        <dbReference type="SMART" id="SM00415"/>
    </source>
</evidence>
<evidence type="ECO:0000313" key="13">
    <source>
        <dbReference type="Proteomes" id="UP001432146"/>
    </source>
</evidence>
<comment type="similarity">
    <text evidence="2 9">Belongs to the HSF family.</text>
</comment>
<dbReference type="Proteomes" id="UP001432146">
    <property type="component" value="Unassembled WGS sequence"/>
</dbReference>
<dbReference type="PANTHER" id="PTHR10015">
    <property type="entry name" value="HEAT SHOCK TRANSCRIPTION FACTOR"/>
    <property type="match status" value="1"/>
</dbReference>
<evidence type="ECO:0000256" key="3">
    <source>
        <dbReference type="ARBA" id="ARBA00023015"/>
    </source>
</evidence>
<dbReference type="PRINTS" id="PR00056">
    <property type="entry name" value="HSFDOMAIN"/>
</dbReference>